<protein>
    <submittedName>
        <fullName evidence="5">Lipopolysaccharide biosynthesis protein RfbH</fullName>
    </submittedName>
</protein>
<sequence>MSLIRKTLTPGIDGRLELDLSAHPELAGQALEIIVRPARAPATPPAWRPGIDPVPPSGKVVGDPEKDAMIDAALDAWLTTGRFNDAFELRLAAFVGTRFALTVNSGSSANLVAFSTLTSPKLGERAIRPGDEVITVAAGFPTTVNPIIQNGAVPVFVDASLPGYNIDVTMLEAALSPRTKAIMIAHTLGNPFDLDAVCAFAEAHGLWLVEDCCDALGSTWKGRKVGTFGHLATLSFYPAHHITMGEGGAVLTSDPQLRQIAESFRDWGRDCWCKPGCDNTCGKRFGWQLGSLPAGYDHKYTYSHIGYNLKITDMQAACGLAQLDRLEGFIAARKRNFDHLTAALDDARDFLVLPEATPGSDPSWFGYPITLRPEAGVNRVDLLEYLDQHKIGTRLLFAGNLTRQPSMAGRNYRVVGDLPVADRIMRDTFWIGVWPGLSEAQLDYTAAHIRSFIGVEL</sequence>
<dbReference type="PANTHER" id="PTHR30244">
    <property type="entry name" value="TRANSAMINASE"/>
    <property type="match status" value="1"/>
</dbReference>
<proteinExistence type="inferred from homology"/>
<dbReference type="CDD" id="cd00616">
    <property type="entry name" value="AHBA_syn"/>
    <property type="match status" value="1"/>
</dbReference>
<dbReference type="EMBL" id="JABBGA010000002">
    <property type="protein sequence ID" value="NML24974.1"/>
    <property type="molecule type" value="Genomic_DNA"/>
</dbReference>
<dbReference type="Gene3D" id="3.90.1150.10">
    <property type="entry name" value="Aspartate Aminotransferase, domain 1"/>
    <property type="match status" value="1"/>
</dbReference>
<dbReference type="PIRSF" id="PIRSF000390">
    <property type="entry name" value="PLP_StrS"/>
    <property type="match status" value="1"/>
</dbReference>
<organism evidence="5 6">
    <name type="scientific">Zoogloea dura</name>
    <dbReference type="NCBI Taxonomy" id="2728840"/>
    <lineage>
        <taxon>Bacteria</taxon>
        <taxon>Pseudomonadati</taxon>
        <taxon>Pseudomonadota</taxon>
        <taxon>Betaproteobacteria</taxon>
        <taxon>Rhodocyclales</taxon>
        <taxon>Zoogloeaceae</taxon>
        <taxon>Zoogloea</taxon>
    </lineage>
</organism>
<evidence type="ECO:0000256" key="2">
    <source>
        <dbReference type="ARBA" id="ARBA00022898"/>
    </source>
</evidence>
<accession>A0A848G108</accession>
<keyword evidence="2 4" id="KW-0663">Pyridoxal phosphate</keyword>
<evidence type="ECO:0000313" key="6">
    <source>
        <dbReference type="Proteomes" id="UP000580043"/>
    </source>
</evidence>
<dbReference type="Pfam" id="PF01041">
    <property type="entry name" value="DegT_DnrJ_EryC1"/>
    <property type="match status" value="1"/>
</dbReference>
<comment type="similarity">
    <text evidence="3 4">Belongs to the DegT/DnrJ/EryC1 family.</text>
</comment>
<dbReference type="GO" id="GO:0008483">
    <property type="term" value="F:transaminase activity"/>
    <property type="evidence" value="ECO:0007669"/>
    <property type="project" value="TreeGrafter"/>
</dbReference>
<dbReference type="NCBIfam" id="NF011936">
    <property type="entry name" value="PRK15407.1"/>
    <property type="match status" value="1"/>
</dbReference>
<dbReference type="InterPro" id="IPR015422">
    <property type="entry name" value="PyrdxlP-dep_Trfase_small"/>
</dbReference>
<dbReference type="InterPro" id="IPR000653">
    <property type="entry name" value="DegT/StrS_aminotransferase"/>
</dbReference>
<dbReference type="GO" id="GO:0030170">
    <property type="term" value="F:pyridoxal phosphate binding"/>
    <property type="evidence" value="ECO:0007669"/>
    <property type="project" value="TreeGrafter"/>
</dbReference>
<evidence type="ECO:0000256" key="1">
    <source>
        <dbReference type="ARBA" id="ARBA00001933"/>
    </source>
</evidence>
<dbReference type="RefSeq" id="WP_169144610.1">
    <property type="nucleotide sequence ID" value="NZ_JABBGA010000002.1"/>
</dbReference>
<dbReference type="GO" id="GO:0000271">
    <property type="term" value="P:polysaccharide biosynthetic process"/>
    <property type="evidence" value="ECO:0007669"/>
    <property type="project" value="TreeGrafter"/>
</dbReference>
<comment type="caution">
    <text evidence="5">The sequence shown here is derived from an EMBL/GenBank/DDBJ whole genome shotgun (WGS) entry which is preliminary data.</text>
</comment>
<comment type="cofactor">
    <cofactor evidence="1">
        <name>pyridoxal 5'-phosphate</name>
        <dbReference type="ChEBI" id="CHEBI:597326"/>
    </cofactor>
</comment>
<evidence type="ECO:0000256" key="4">
    <source>
        <dbReference type="RuleBase" id="RU004508"/>
    </source>
</evidence>
<dbReference type="InterPro" id="IPR015421">
    <property type="entry name" value="PyrdxlP-dep_Trfase_major"/>
</dbReference>
<reference evidence="5 6" key="1">
    <citation type="submission" date="2020-04" db="EMBL/GenBank/DDBJ databases">
        <title>Zoogloea sp. G-4-1-14 isolated from soil.</title>
        <authorList>
            <person name="Dahal R.H."/>
        </authorList>
    </citation>
    <scope>NUCLEOTIDE SEQUENCE [LARGE SCALE GENOMIC DNA]</scope>
    <source>
        <strain evidence="5 6">G-4-1-14</strain>
    </source>
</reference>
<gene>
    <name evidence="5" type="primary">rfbH</name>
    <name evidence="5" type="ORF">HHL15_04435</name>
</gene>
<dbReference type="FunFam" id="3.40.640.10:FF:000079">
    <property type="entry name" value="LPS biosynthesis protein"/>
    <property type="match status" value="1"/>
</dbReference>
<dbReference type="PANTHER" id="PTHR30244:SF34">
    <property type="entry name" value="DTDP-4-AMINO-4,6-DIDEOXYGALACTOSE TRANSAMINASE"/>
    <property type="match status" value="1"/>
</dbReference>
<dbReference type="Gene3D" id="3.40.640.10">
    <property type="entry name" value="Type I PLP-dependent aspartate aminotransferase-like (Major domain)"/>
    <property type="match status" value="1"/>
</dbReference>
<dbReference type="InterPro" id="IPR015424">
    <property type="entry name" value="PyrdxlP-dep_Trfase"/>
</dbReference>
<dbReference type="Proteomes" id="UP000580043">
    <property type="component" value="Unassembled WGS sequence"/>
</dbReference>
<evidence type="ECO:0000256" key="3">
    <source>
        <dbReference type="ARBA" id="ARBA00037999"/>
    </source>
</evidence>
<dbReference type="AlphaFoldDB" id="A0A848G108"/>
<evidence type="ECO:0000313" key="5">
    <source>
        <dbReference type="EMBL" id="NML24974.1"/>
    </source>
</evidence>
<name>A0A848G108_9RHOO</name>
<dbReference type="SUPFAM" id="SSF53383">
    <property type="entry name" value="PLP-dependent transferases"/>
    <property type="match status" value="1"/>
</dbReference>
<keyword evidence="6" id="KW-1185">Reference proteome</keyword>